<protein>
    <submittedName>
        <fullName evidence="1">Uncharacterized protein</fullName>
    </submittedName>
</protein>
<proteinExistence type="predicted"/>
<comment type="caution">
    <text evidence="1">The sequence shown here is derived from an EMBL/GenBank/DDBJ whole genome shotgun (WGS) entry which is preliminary data.</text>
</comment>
<dbReference type="EMBL" id="VSSQ01088124">
    <property type="protein sequence ID" value="MPN34861.1"/>
    <property type="molecule type" value="Genomic_DNA"/>
</dbReference>
<dbReference type="AlphaFoldDB" id="A0A645H764"/>
<accession>A0A645H764</accession>
<name>A0A645H764_9ZZZZ</name>
<sequence length="136" mass="14345">MLLRSVAATAGPVHQDRPYIIEGAAVTTTGTLAEGHRHLFALLPHPDRTSVLAAQFDMGLGTYLTEVGKVEAATAAARDVDRSSEAAHLGITDVQACATAIAGLVLELAVSLHIERAYRHRLELAAGGRRVLEDLG</sequence>
<reference evidence="1" key="1">
    <citation type="submission" date="2019-08" db="EMBL/GenBank/DDBJ databases">
        <authorList>
            <person name="Kucharzyk K."/>
            <person name="Murdoch R.W."/>
            <person name="Higgins S."/>
            <person name="Loffler F."/>
        </authorList>
    </citation>
    <scope>NUCLEOTIDE SEQUENCE</scope>
</reference>
<organism evidence="1">
    <name type="scientific">bioreactor metagenome</name>
    <dbReference type="NCBI Taxonomy" id="1076179"/>
    <lineage>
        <taxon>unclassified sequences</taxon>
        <taxon>metagenomes</taxon>
        <taxon>ecological metagenomes</taxon>
    </lineage>
</organism>
<gene>
    <name evidence="1" type="ORF">SDC9_182355</name>
</gene>
<evidence type="ECO:0000313" key="1">
    <source>
        <dbReference type="EMBL" id="MPN34861.1"/>
    </source>
</evidence>